<evidence type="ECO:0008006" key="3">
    <source>
        <dbReference type="Google" id="ProtNLM"/>
    </source>
</evidence>
<dbReference type="InterPro" id="IPR009003">
    <property type="entry name" value="Peptidase_S1_PA"/>
</dbReference>
<evidence type="ECO:0000313" key="1">
    <source>
        <dbReference type="EMBL" id="MBB6503766.1"/>
    </source>
</evidence>
<evidence type="ECO:0000313" key="2">
    <source>
        <dbReference type="Proteomes" id="UP000522313"/>
    </source>
</evidence>
<dbReference type="RefSeq" id="WP_184504178.1">
    <property type="nucleotide sequence ID" value="NZ_JACHBT010000003.1"/>
</dbReference>
<dbReference type="SUPFAM" id="SSF50494">
    <property type="entry name" value="Trypsin-like serine proteases"/>
    <property type="match status" value="1"/>
</dbReference>
<dbReference type="InterPro" id="IPR046880">
    <property type="entry name" value="TPR-S"/>
</dbReference>
<gene>
    <name evidence="1" type="ORF">F4693_000721</name>
</gene>
<proteinExistence type="predicted"/>
<dbReference type="Gene3D" id="2.40.10.10">
    <property type="entry name" value="Trypsin-like serine proteases"/>
    <property type="match status" value="1"/>
</dbReference>
<sequence>MTGTTKETYAERRARLRAHAMSLIIDLDNGIDEVAGEAGEIVRRLKIEREFDLLDRLADALRAYGDDDGRLTKEVGQALIEIGRPRLAVDVLNGLIARMPEGGTVWIDAKGVLGRAWKQQYLDTSDRENTRAHVSFHASVAAYASAYDASGCTNDYVGVNLVALLAYAEKKGRRVCYDRTALNVAKEIELCLRGKPKEDRDEWYHASMAEIAIALGDFERAEAYITEYLTFEGLTAFGLHGTLRQFTELWRLGAEPGRGRNIVDALRAATLRLPGGYVEMTPEVLQRILDDPEEQRVQTILGHDGQVTHRLLLTGIGHAASVALIEHRGTTPIGTGFLVRAGDFIPVLGDEICLLTNSHVVGREDPKAAPPEECEAVFQLPGPNRTRIAITEEIWSSPAGKLDATLLRLAPGIELAVGLPLAKYLPTLDGKSRVYVIGHPEGRELTYSLQDNRLLDHEGPTAGTPVDPKVRKLHYRAPTEHGSSGSPVFNSRWDVIGLHRAGGKLQRLNGNSDEWPANEGVWIQSIRDAAATSAEGACAAAAAKKPLVQCPDPIGGITVKRSPGFFKRLVDAVRGPGHRRPNERR</sequence>
<dbReference type="Pfam" id="PF20308">
    <property type="entry name" value="TPR-S"/>
    <property type="match status" value="1"/>
</dbReference>
<reference evidence="1 2" key="1">
    <citation type="submission" date="2020-08" db="EMBL/GenBank/DDBJ databases">
        <title>The Agave Microbiome: Exploring the role of microbial communities in plant adaptations to desert environments.</title>
        <authorList>
            <person name="Partida-Martinez L.P."/>
        </authorList>
    </citation>
    <scope>NUCLEOTIDE SEQUENCE [LARGE SCALE GENOMIC DNA]</scope>
    <source>
        <strain evidence="1 2">AS3.13</strain>
    </source>
</reference>
<dbReference type="InterPro" id="IPR043504">
    <property type="entry name" value="Peptidase_S1_PA_chymotrypsin"/>
</dbReference>
<dbReference type="Proteomes" id="UP000522313">
    <property type="component" value="Unassembled WGS sequence"/>
</dbReference>
<dbReference type="AlphaFoldDB" id="A0A7X0J9Y4"/>
<accession>A0A7X0J9Y4</accession>
<comment type="caution">
    <text evidence="1">The sequence shown here is derived from an EMBL/GenBank/DDBJ whole genome shotgun (WGS) entry which is preliminary data.</text>
</comment>
<reference evidence="1 2" key="2">
    <citation type="submission" date="2020-08" db="EMBL/GenBank/DDBJ databases">
        <authorList>
            <person name="Partida-Martinez L."/>
            <person name="Huntemann M."/>
            <person name="Clum A."/>
            <person name="Wang J."/>
            <person name="Palaniappan K."/>
            <person name="Ritter S."/>
            <person name="Chen I.-M."/>
            <person name="Stamatis D."/>
            <person name="Reddy T."/>
            <person name="O'Malley R."/>
            <person name="Daum C."/>
            <person name="Shapiro N."/>
            <person name="Ivanova N."/>
            <person name="Kyrpides N."/>
            <person name="Woyke T."/>
        </authorList>
    </citation>
    <scope>NUCLEOTIDE SEQUENCE [LARGE SCALE GENOMIC DNA]</scope>
    <source>
        <strain evidence="1 2">AS3.13</strain>
    </source>
</reference>
<dbReference type="Pfam" id="PF13365">
    <property type="entry name" value="Trypsin_2"/>
    <property type="match status" value="1"/>
</dbReference>
<organism evidence="1 2">
    <name type="scientific">Sphingomonas endophytica</name>
    <dbReference type="NCBI Taxonomy" id="869719"/>
    <lineage>
        <taxon>Bacteria</taxon>
        <taxon>Pseudomonadati</taxon>
        <taxon>Pseudomonadota</taxon>
        <taxon>Alphaproteobacteria</taxon>
        <taxon>Sphingomonadales</taxon>
        <taxon>Sphingomonadaceae</taxon>
        <taxon>Sphingomonas</taxon>
    </lineage>
</organism>
<protein>
    <recommendedName>
        <fullName evidence="3">Serine protease</fullName>
    </recommendedName>
</protein>
<name>A0A7X0J9Y4_9SPHN</name>
<dbReference type="EMBL" id="JACHBT010000003">
    <property type="protein sequence ID" value="MBB6503766.1"/>
    <property type="molecule type" value="Genomic_DNA"/>
</dbReference>